<feature type="transmembrane region" description="Helical" evidence="6">
    <location>
        <begin position="261"/>
        <end position="282"/>
    </location>
</feature>
<keyword evidence="2" id="KW-1003">Cell membrane</keyword>
<sequence length="471" mass="49157">MQDLGVVVLLPSLLAIVLAIWTRKVFVALIAGIWLGCYLLGGNPIAAIADSIDRIVNVLASAGDARVVLFTLCVGGLIALIEANGGVRAFVNWLEAKRWGQSRKQAQGLAWLSGVLIFIESNITVLVAATTAKPLFDRFNISRAKLAYIIDSTSAPICILIPFNAWGAFNLGLLSGAGVEDPLSVFFQAVLLNFYAIFAVLLAAAVIALDLNWGPMKASEQQAKEIGFSEHAELSSPENAAAINEALSLNDKGTVKASSPLAMLLPVLTLILVMPLGLWITGDGDLRQGSGSTSVLWAVLAASAVAASFMWRQQKNMADSYFSGAGKMVPVALVLMLALALGAISRELQAGDYLAQVLQGSMPTALVLPVVFILASAVAFAIGSSWGTFSLLIPLAVPLAASLDLPLAALVAAVLSGGVFGDHASPISDTTVISSMAAEVDHIEHVRTQLPYALLAASAALVGFLMVGLLS</sequence>
<dbReference type="RefSeq" id="WP_166844540.1">
    <property type="nucleotide sequence ID" value="NZ_JAAONY010000002.1"/>
</dbReference>
<dbReference type="AlphaFoldDB" id="A0A7X0JUQ2"/>
<dbReference type="InterPro" id="IPR018461">
    <property type="entry name" value="Na/H_Antiport_NhaC-like_C"/>
</dbReference>
<name>A0A7X0JUQ2_9GAMM</name>
<feature type="transmembrane region" description="Helical" evidence="6">
    <location>
        <begin position="294"/>
        <end position="312"/>
    </location>
</feature>
<evidence type="ECO:0000256" key="4">
    <source>
        <dbReference type="ARBA" id="ARBA00022989"/>
    </source>
</evidence>
<feature type="transmembrane region" description="Helical" evidence="6">
    <location>
        <begin position="364"/>
        <end position="383"/>
    </location>
</feature>
<keyword evidence="4 6" id="KW-1133">Transmembrane helix</keyword>
<gene>
    <name evidence="8" type="ORF">HNR48_002070</name>
</gene>
<feature type="transmembrane region" description="Helical" evidence="6">
    <location>
        <begin position="324"/>
        <end position="344"/>
    </location>
</feature>
<dbReference type="EMBL" id="JACHHT010000002">
    <property type="protein sequence ID" value="MBB6521785.1"/>
    <property type="molecule type" value="Genomic_DNA"/>
</dbReference>
<evidence type="ECO:0000259" key="7">
    <source>
        <dbReference type="Pfam" id="PF03553"/>
    </source>
</evidence>
<dbReference type="Proteomes" id="UP000528457">
    <property type="component" value="Unassembled WGS sequence"/>
</dbReference>
<keyword evidence="9" id="KW-1185">Reference proteome</keyword>
<evidence type="ECO:0000256" key="5">
    <source>
        <dbReference type="ARBA" id="ARBA00023136"/>
    </source>
</evidence>
<evidence type="ECO:0000256" key="3">
    <source>
        <dbReference type="ARBA" id="ARBA00022692"/>
    </source>
</evidence>
<dbReference type="InParanoid" id="A0A7X0JUQ2"/>
<evidence type="ECO:0000256" key="2">
    <source>
        <dbReference type="ARBA" id="ARBA00022475"/>
    </source>
</evidence>
<comment type="subcellular location">
    <subcellularLocation>
        <location evidence="1">Cell membrane</location>
        <topology evidence="1">Multi-pass membrane protein</topology>
    </subcellularLocation>
</comment>
<feature type="transmembrane region" description="Helical" evidence="6">
    <location>
        <begin position="395"/>
        <end position="420"/>
    </location>
</feature>
<feature type="transmembrane region" description="Helical" evidence="6">
    <location>
        <begin position="450"/>
        <end position="470"/>
    </location>
</feature>
<keyword evidence="3 6" id="KW-0812">Transmembrane</keyword>
<feature type="transmembrane region" description="Helical" evidence="6">
    <location>
        <begin position="111"/>
        <end position="132"/>
    </location>
</feature>
<accession>A0A7X0JUQ2</accession>
<evidence type="ECO:0000256" key="6">
    <source>
        <dbReference type="SAM" id="Phobius"/>
    </source>
</evidence>
<comment type="caution">
    <text evidence="8">The sequence shown here is derived from an EMBL/GenBank/DDBJ whole genome shotgun (WGS) entry which is preliminary data.</text>
</comment>
<feature type="transmembrane region" description="Helical" evidence="6">
    <location>
        <begin position="29"/>
        <end position="46"/>
    </location>
</feature>
<proteinExistence type="predicted"/>
<feature type="domain" description="Na+/H+ antiporter NhaC-like C-terminal" evidence="7">
    <location>
        <begin position="183"/>
        <end position="468"/>
    </location>
</feature>
<reference evidence="8 9" key="1">
    <citation type="submission" date="2020-08" db="EMBL/GenBank/DDBJ databases">
        <title>Genomic Encyclopedia of Type Strains, Phase IV (KMG-IV): sequencing the most valuable type-strain genomes for metagenomic binning, comparative biology and taxonomic classification.</title>
        <authorList>
            <person name="Goeker M."/>
        </authorList>
    </citation>
    <scope>NUCLEOTIDE SEQUENCE [LARGE SCALE GENOMIC DNA]</scope>
    <source>
        <strain evidence="8 9">DSM 22368</strain>
    </source>
</reference>
<feature type="transmembrane region" description="Helical" evidence="6">
    <location>
        <begin position="185"/>
        <end position="209"/>
    </location>
</feature>
<organism evidence="8 9">
    <name type="scientific">Pseudoteredinibacter isoporae</name>
    <dbReference type="NCBI Taxonomy" id="570281"/>
    <lineage>
        <taxon>Bacteria</taxon>
        <taxon>Pseudomonadati</taxon>
        <taxon>Pseudomonadota</taxon>
        <taxon>Gammaproteobacteria</taxon>
        <taxon>Cellvibrionales</taxon>
        <taxon>Cellvibrionaceae</taxon>
        <taxon>Pseudoteredinibacter</taxon>
    </lineage>
</organism>
<feature type="transmembrane region" description="Helical" evidence="6">
    <location>
        <begin position="67"/>
        <end position="91"/>
    </location>
</feature>
<dbReference type="Pfam" id="PF03553">
    <property type="entry name" value="Na_H_antiporter"/>
    <property type="match status" value="1"/>
</dbReference>
<evidence type="ECO:0000313" key="9">
    <source>
        <dbReference type="Proteomes" id="UP000528457"/>
    </source>
</evidence>
<keyword evidence="5 6" id="KW-0472">Membrane</keyword>
<evidence type="ECO:0000256" key="1">
    <source>
        <dbReference type="ARBA" id="ARBA00004651"/>
    </source>
</evidence>
<protein>
    <submittedName>
        <fullName evidence="8">Na+/H+ antiporter NhaC</fullName>
    </submittedName>
</protein>
<dbReference type="PANTHER" id="PTHR43478">
    <property type="entry name" value="NA+/H+ ANTIPORTER-RELATED"/>
    <property type="match status" value="1"/>
</dbReference>
<dbReference type="GO" id="GO:0005886">
    <property type="term" value="C:plasma membrane"/>
    <property type="evidence" value="ECO:0007669"/>
    <property type="project" value="UniProtKB-SubCell"/>
</dbReference>
<evidence type="ECO:0000313" key="8">
    <source>
        <dbReference type="EMBL" id="MBB6521785.1"/>
    </source>
</evidence>
<dbReference type="PANTHER" id="PTHR43478:SF1">
    <property type="entry name" value="NA+_H+ ANTIPORTER NHAC-LIKE C-TERMINAL DOMAIN-CONTAINING PROTEIN"/>
    <property type="match status" value="1"/>
</dbReference>